<keyword evidence="7" id="KW-1185">Reference proteome</keyword>
<evidence type="ECO:0000259" key="5">
    <source>
        <dbReference type="PROSITE" id="PS50893"/>
    </source>
</evidence>
<dbReference type="STRING" id="596151.DesfrDRAFT_1527"/>
<gene>
    <name evidence="6" type="ORF">DesfrDRAFT_1527</name>
</gene>
<comment type="caution">
    <text evidence="6">The sequence shown here is derived from an EMBL/GenBank/DDBJ whole genome shotgun (WGS) entry which is preliminary data.</text>
</comment>
<dbReference type="eggNOG" id="COG1116">
    <property type="taxonomic scope" value="Bacteria"/>
</dbReference>
<sequence>MLTIEELSKTYAQNGSPPACALAGVSFAVPRGAFVSLLGPSGCGKSTILQCVCGLMRPTSGHVRLDGRDVTSPPPEMALIFQNAAASLFPWQTVAENIRFVLRRKPGSKKDKEQAARQALASVGLAAFADRYPWQLSGGMQQRAALARGLAYGADILLLDEPFASVDAQTREELEDLLAAVARNQAKTVLFVTHDIDEAVYLSDTVIVLTPPPAKVAATITVELPTPRDQISTREDRRFLDARRAIHALLRREEEGGRGVAPPTPTPPGE</sequence>
<feature type="region of interest" description="Disordered" evidence="4">
    <location>
        <begin position="251"/>
        <end position="270"/>
    </location>
</feature>
<evidence type="ECO:0000256" key="4">
    <source>
        <dbReference type="SAM" id="MobiDB-lite"/>
    </source>
</evidence>
<evidence type="ECO:0000313" key="6">
    <source>
        <dbReference type="EMBL" id="EFL51672.1"/>
    </source>
</evidence>
<dbReference type="OrthoDB" id="9809450at2"/>
<dbReference type="PROSITE" id="PS00211">
    <property type="entry name" value="ABC_TRANSPORTER_1"/>
    <property type="match status" value="1"/>
</dbReference>
<dbReference type="EMBL" id="AECZ01000008">
    <property type="protein sequence ID" value="EFL51672.1"/>
    <property type="molecule type" value="Genomic_DNA"/>
</dbReference>
<dbReference type="Gene3D" id="3.40.50.300">
    <property type="entry name" value="P-loop containing nucleotide triphosphate hydrolases"/>
    <property type="match status" value="1"/>
</dbReference>
<dbReference type="Proteomes" id="UP000006250">
    <property type="component" value="Unassembled WGS sequence"/>
</dbReference>
<evidence type="ECO:0000313" key="7">
    <source>
        <dbReference type="Proteomes" id="UP000006250"/>
    </source>
</evidence>
<dbReference type="PANTHER" id="PTHR42788:SF19">
    <property type="entry name" value="ALIPHATIC SULFONATES IMPORT ATP-BINDING PROTEIN SSUB 2"/>
    <property type="match status" value="1"/>
</dbReference>
<dbReference type="PANTHER" id="PTHR42788">
    <property type="entry name" value="TAURINE IMPORT ATP-BINDING PROTEIN-RELATED"/>
    <property type="match status" value="1"/>
</dbReference>
<dbReference type="PROSITE" id="PS50893">
    <property type="entry name" value="ABC_TRANSPORTER_2"/>
    <property type="match status" value="1"/>
</dbReference>
<dbReference type="InterPro" id="IPR050166">
    <property type="entry name" value="ABC_transporter_ATP-bind"/>
</dbReference>
<organism evidence="6 7">
    <name type="scientific">Solidesulfovibrio fructosivorans JJ]</name>
    <dbReference type="NCBI Taxonomy" id="596151"/>
    <lineage>
        <taxon>Bacteria</taxon>
        <taxon>Pseudomonadati</taxon>
        <taxon>Thermodesulfobacteriota</taxon>
        <taxon>Desulfovibrionia</taxon>
        <taxon>Desulfovibrionales</taxon>
        <taxon>Desulfovibrionaceae</taxon>
        <taxon>Solidesulfovibrio</taxon>
    </lineage>
</organism>
<evidence type="ECO:0000256" key="2">
    <source>
        <dbReference type="ARBA" id="ARBA00022741"/>
    </source>
</evidence>
<dbReference type="InterPro" id="IPR027417">
    <property type="entry name" value="P-loop_NTPase"/>
</dbReference>
<evidence type="ECO:0000256" key="1">
    <source>
        <dbReference type="ARBA" id="ARBA00022448"/>
    </source>
</evidence>
<keyword evidence="3" id="KW-0067">ATP-binding</keyword>
<accession>E1JV78</accession>
<dbReference type="GO" id="GO:0005524">
    <property type="term" value="F:ATP binding"/>
    <property type="evidence" value="ECO:0007669"/>
    <property type="project" value="UniProtKB-KW"/>
</dbReference>
<dbReference type="Pfam" id="PF00005">
    <property type="entry name" value="ABC_tran"/>
    <property type="match status" value="1"/>
</dbReference>
<protein>
    <submittedName>
        <fullName evidence="6">ABC transporter related protein</fullName>
    </submittedName>
</protein>
<dbReference type="InterPro" id="IPR003439">
    <property type="entry name" value="ABC_transporter-like_ATP-bd"/>
</dbReference>
<dbReference type="AlphaFoldDB" id="E1JV78"/>
<dbReference type="InterPro" id="IPR017871">
    <property type="entry name" value="ABC_transporter-like_CS"/>
</dbReference>
<name>E1JV78_SOLFR</name>
<dbReference type="GO" id="GO:0016887">
    <property type="term" value="F:ATP hydrolysis activity"/>
    <property type="evidence" value="ECO:0007669"/>
    <property type="project" value="InterPro"/>
</dbReference>
<proteinExistence type="predicted"/>
<dbReference type="CDD" id="cd03293">
    <property type="entry name" value="ABC_NrtD_SsuB_transporters"/>
    <property type="match status" value="1"/>
</dbReference>
<keyword evidence="2" id="KW-0547">Nucleotide-binding</keyword>
<dbReference type="InterPro" id="IPR003593">
    <property type="entry name" value="AAA+_ATPase"/>
</dbReference>
<reference evidence="6 7" key="1">
    <citation type="submission" date="2010-08" db="EMBL/GenBank/DDBJ databases">
        <title>The draft genome of Desulfovibrio fructosovorans JJ.</title>
        <authorList>
            <consortium name="US DOE Joint Genome Institute (JGI-PGF)"/>
            <person name="Lucas S."/>
            <person name="Copeland A."/>
            <person name="Lapidus A."/>
            <person name="Cheng J.-F."/>
            <person name="Bruce D."/>
            <person name="Goodwin L."/>
            <person name="Pitluck S."/>
            <person name="Land M.L."/>
            <person name="Hauser L."/>
            <person name="Chang Y.-J."/>
            <person name="Jeffries C."/>
            <person name="Wall J.D."/>
            <person name="Stahl D.A."/>
            <person name="Arkin A.P."/>
            <person name="Dehal P."/>
            <person name="Stolyar S.M."/>
            <person name="Hazen T.C."/>
            <person name="Woyke T.J."/>
        </authorList>
    </citation>
    <scope>NUCLEOTIDE SEQUENCE [LARGE SCALE GENOMIC DNA]</scope>
    <source>
        <strain evidence="6 7">JJ</strain>
    </source>
</reference>
<dbReference type="SUPFAM" id="SSF52540">
    <property type="entry name" value="P-loop containing nucleoside triphosphate hydrolases"/>
    <property type="match status" value="1"/>
</dbReference>
<feature type="domain" description="ABC transporter" evidence="5">
    <location>
        <begin position="2"/>
        <end position="236"/>
    </location>
</feature>
<keyword evidence="1" id="KW-0813">Transport</keyword>
<evidence type="ECO:0000256" key="3">
    <source>
        <dbReference type="ARBA" id="ARBA00022840"/>
    </source>
</evidence>
<dbReference type="RefSeq" id="WP_005992644.1">
    <property type="nucleotide sequence ID" value="NZ_AECZ01000008.1"/>
</dbReference>
<dbReference type="SMART" id="SM00382">
    <property type="entry name" value="AAA"/>
    <property type="match status" value="1"/>
</dbReference>